<dbReference type="Gene3D" id="1.20.1250.20">
    <property type="entry name" value="MFS general substrate transporter like domains"/>
    <property type="match status" value="1"/>
</dbReference>
<dbReference type="OrthoDB" id="410267at2759"/>
<keyword evidence="3 5" id="KW-1133">Transmembrane helix</keyword>
<evidence type="ECO:0000313" key="6">
    <source>
        <dbReference type="EMBL" id="KNC52090.1"/>
    </source>
</evidence>
<dbReference type="OMA" id="FYGFTFC"/>
<dbReference type="PANTHER" id="PTHR21576:SF158">
    <property type="entry name" value="RIBOSOMAL RNA-PROCESSING PROTEIN 12-LIKE CONSERVED DOMAIN-CONTAINING PROTEIN"/>
    <property type="match status" value="1"/>
</dbReference>
<reference evidence="6 7" key="1">
    <citation type="submission" date="2010-05" db="EMBL/GenBank/DDBJ databases">
        <title>The Genome Sequence of Thecamonas trahens ATCC 50062.</title>
        <authorList>
            <consortium name="The Broad Institute Genome Sequencing Platform"/>
            <person name="Russ C."/>
            <person name="Cuomo C."/>
            <person name="Shea T."/>
            <person name="Young S.K."/>
            <person name="Zeng Q."/>
            <person name="Koehrsen M."/>
            <person name="Haas B."/>
            <person name="Borodovsky M."/>
            <person name="Guigo R."/>
            <person name="Alvarado L."/>
            <person name="Berlin A."/>
            <person name="Bochicchio J."/>
            <person name="Borenstein D."/>
            <person name="Chapman S."/>
            <person name="Chen Z."/>
            <person name="Freedman E."/>
            <person name="Gellesch M."/>
            <person name="Goldberg J."/>
            <person name="Griggs A."/>
            <person name="Gujja S."/>
            <person name="Heilman E."/>
            <person name="Heiman D."/>
            <person name="Hepburn T."/>
            <person name="Howarth C."/>
            <person name="Jen D."/>
            <person name="Larson L."/>
            <person name="Mehta T."/>
            <person name="Park D."/>
            <person name="Pearson M."/>
            <person name="Roberts A."/>
            <person name="Saif S."/>
            <person name="Shenoy N."/>
            <person name="Sisk P."/>
            <person name="Stolte C."/>
            <person name="Sykes S."/>
            <person name="Thomson T."/>
            <person name="Walk T."/>
            <person name="White J."/>
            <person name="Yandava C."/>
            <person name="Burger G."/>
            <person name="Gray M.W."/>
            <person name="Holland P.W.H."/>
            <person name="King N."/>
            <person name="Lang F.B.F."/>
            <person name="Roger A.J."/>
            <person name="Ruiz-Trillo I."/>
            <person name="Lander E."/>
            <person name="Nusbaum C."/>
        </authorList>
    </citation>
    <scope>NUCLEOTIDE SEQUENCE [LARGE SCALE GENOMIC DNA]</scope>
    <source>
        <strain evidence="6 7">ATCC 50062</strain>
    </source>
</reference>
<feature type="transmembrane region" description="Helical" evidence="5">
    <location>
        <begin position="352"/>
        <end position="370"/>
    </location>
</feature>
<dbReference type="RefSeq" id="XP_013762095.1">
    <property type="nucleotide sequence ID" value="XM_013906641.1"/>
</dbReference>
<keyword evidence="4 5" id="KW-0472">Membrane</keyword>
<dbReference type="SUPFAM" id="SSF103473">
    <property type="entry name" value="MFS general substrate transporter"/>
    <property type="match status" value="1"/>
</dbReference>
<organism evidence="6 7">
    <name type="scientific">Thecamonas trahens ATCC 50062</name>
    <dbReference type="NCBI Taxonomy" id="461836"/>
    <lineage>
        <taxon>Eukaryota</taxon>
        <taxon>Apusozoa</taxon>
        <taxon>Apusomonadida</taxon>
        <taxon>Apusomonadidae</taxon>
        <taxon>Thecamonas</taxon>
    </lineage>
</organism>
<keyword evidence="2 5" id="KW-0812">Transmembrane</keyword>
<gene>
    <name evidence="6" type="ORF">AMSG_00918</name>
</gene>
<accession>A0A0L0DIR9</accession>
<evidence type="ECO:0000313" key="7">
    <source>
        <dbReference type="Proteomes" id="UP000054408"/>
    </source>
</evidence>
<feature type="transmembrane region" description="Helical" evidence="5">
    <location>
        <begin position="311"/>
        <end position="332"/>
    </location>
</feature>
<evidence type="ECO:0008006" key="8">
    <source>
        <dbReference type="Google" id="ProtNLM"/>
    </source>
</evidence>
<dbReference type="EMBL" id="GL349436">
    <property type="protein sequence ID" value="KNC52090.1"/>
    <property type="molecule type" value="Genomic_DNA"/>
</dbReference>
<dbReference type="AlphaFoldDB" id="A0A0L0DIR9"/>
<dbReference type="Pfam" id="PF07690">
    <property type="entry name" value="MFS_1"/>
    <property type="match status" value="1"/>
</dbReference>
<feature type="transmembrane region" description="Helical" evidence="5">
    <location>
        <begin position="74"/>
        <end position="96"/>
    </location>
</feature>
<dbReference type="InterPro" id="IPR036259">
    <property type="entry name" value="MFS_trans_sf"/>
</dbReference>
<sequence length="390" mass="40190">MLPVAASAGVVALLCLAFYAIGQGGHGFYTVGLVSNVGNYNPKFRGRALGAIVASFGASPAFFALLYRAVKPRVASYLVVVALVIAGAAALGFATLRVMPYGTLSPLASVSALWSESATSSDDDGLHFVFDSEASASTSAETEAEVEVEAEVEAQAQAEAYDEQQEAVAGPQITGRALVREPSFWLLFAILAICDGSMLMVVNNLNAFIEATQTATSQTVFMALFSTFNVAGRVVFGIASDAVLKRGVPRARFLVAIAGLMTFNLVVLALVGAPWLVPTMIGSGLAFGGMFNTIPTLVGELFGLDHYGANWGTVVLAPALGAISFGTLFGALFDASAGDGGVCRGTHCFAPALYIAAAACSVAAGLGWILDRRTGGESPARGYGTLGDRA</sequence>
<evidence type="ECO:0000256" key="3">
    <source>
        <dbReference type="ARBA" id="ARBA00022989"/>
    </source>
</evidence>
<feature type="transmembrane region" description="Helical" evidence="5">
    <location>
        <begin position="253"/>
        <end position="277"/>
    </location>
</feature>
<name>A0A0L0DIR9_THETB</name>
<comment type="subcellular location">
    <subcellularLocation>
        <location evidence="1">Membrane</location>
        <topology evidence="1">Multi-pass membrane protein</topology>
    </subcellularLocation>
</comment>
<dbReference type="GO" id="GO:0022857">
    <property type="term" value="F:transmembrane transporter activity"/>
    <property type="evidence" value="ECO:0007669"/>
    <property type="project" value="InterPro"/>
</dbReference>
<feature type="transmembrane region" description="Helical" evidence="5">
    <location>
        <begin position="46"/>
        <end position="67"/>
    </location>
</feature>
<dbReference type="InterPro" id="IPR011701">
    <property type="entry name" value="MFS"/>
</dbReference>
<dbReference type="Proteomes" id="UP000054408">
    <property type="component" value="Unassembled WGS sequence"/>
</dbReference>
<proteinExistence type="predicted"/>
<evidence type="ECO:0000256" key="1">
    <source>
        <dbReference type="ARBA" id="ARBA00004141"/>
    </source>
</evidence>
<feature type="transmembrane region" description="Helical" evidence="5">
    <location>
        <begin position="283"/>
        <end position="304"/>
    </location>
</feature>
<evidence type="ECO:0000256" key="2">
    <source>
        <dbReference type="ARBA" id="ARBA00022692"/>
    </source>
</evidence>
<evidence type="ECO:0000256" key="5">
    <source>
        <dbReference type="SAM" id="Phobius"/>
    </source>
</evidence>
<feature type="transmembrane region" description="Helical" evidence="5">
    <location>
        <begin position="184"/>
        <end position="202"/>
    </location>
</feature>
<dbReference type="GeneID" id="25560693"/>
<protein>
    <recommendedName>
        <fullName evidence="8">Major facilitator superfamily (MFS) profile domain-containing protein</fullName>
    </recommendedName>
</protein>
<dbReference type="PANTHER" id="PTHR21576">
    <property type="entry name" value="UNCHARACTERIZED NODULIN-LIKE PROTEIN"/>
    <property type="match status" value="1"/>
</dbReference>
<dbReference type="GO" id="GO:0016020">
    <property type="term" value="C:membrane"/>
    <property type="evidence" value="ECO:0007669"/>
    <property type="project" value="UniProtKB-SubCell"/>
</dbReference>
<dbReference type="STRING" id="461836.A0A0L0DIR9"/>
<keyword evidence="7" id="KW-1185">Reference proteome</keyword>
<evidence type="ECO:0000256" key="4">
    <source>
        <dbReference type="ARBA" id="ARBA00023136"/>
    </source>
</evidence>